<dbReference type="EMBL" id="JAYRBN010000002">
    <property type="protein sequence ID" value="KAL2751649.1"/>
    <property type="molecule type" value="Genomic_DNA"/>
</dbReference>
<organism evidence="1 2">
    <name type="scientific">Vespula maculifrons</name>
    <name type="common">Eastern yellow jacket</name>
    <name type="synonym">Wasp</name>
    <dbReference type="NCBI Taxonomy" id="7453"/>
    <lineage>
        <taxon>Eukaryota</taxon>
        <taxon>Metazoa</taxon>
        <taxon>Ecdysozoa</taxon>
        <taxon>Arthropoda</taxon>
        <taxon>Hexapoda</taxon>
        <taxon>Insecta</taxon>
        <taxon>Pterygota</taxon>
        <taxon>Neoptera</taxon>
        <taxon>Endopterygota</taxon>
        <taxon>Hymenoptera</taxon>
        <taxon>Apocrita</taxon>
        <taxon>Aculeata</taxon>
        <taxon>Vespoidea</taxon>
        <taxon>Vespidae</taxon>
        <taxon>Vespinae</taxon>
        <taxon>Vespula</taxon>
    </lineage>
</organism>
<reference evidence="1 2" key="1">
    <citation type="journal article" date="2024" name="Ann. Entomol. Soc. Am.">
        <title>Genomic analyses of the southern and eastern yellowjacket wasps (Hymenoptera: Vespidae) reveal evolutionary signatures of social life.</title>
        <authorList>
            <person name="Catto M.A."/>
            <person name="Caine P.B."/>
            <person name="Orr S.E."/>
            <person name="Hunt B.G."/>
            <person name="Goodisman M.A.D."/>
        </authorList>
    </citation>
    <scope>NUCLEOTIDE SEQUENCE [LARGE SCALE GENOMIC DNA]</scope>
    <source>
        <strain evidence="1">232</strain>
        <tissue evidence="1">Head and thorax</tissue>
    </source>
</reference>
<name>A0ABD2D3J2_VESMC</name>
<dbReference type="Proteomes" id="UP001607303">
    <property type="component" value="Unassembled WGS sequence"/>
</dbReference>
<evidence type="ECO:0000313" key="1">
    <source>
        <dbReference type="EMBL" id="KAL2751649.1"/>
    </source>
</evidence>
<dbReference type="AlphaFoldDB" id="A0ABD2D3J2"/>
<evidence type="ECO:0000313" key="2">
    <source>
        <dbReference type="Proteomes" id="UP001607303"/>
    </source>
</evidence>
<accession>A0ABD2D3J2</accession>
<keyword evidence="2" id="KW-1185">Reference proteome</keyword>
<proteinExistence type="predicted"/>
<sequence>MDLYKDVTGTQVFRPFSKNSSEMINIKIKRGFYQKPKMVIGYNTGKNAIDLSDYMSAYKNPLRKTIKWYRKLAC</sequence>
<protein>
    <submittedName>
        <fullName evidence="1">PiggyBac transposable element-derived protein 4-like</fullName>
    </submittedName>
</protein>
<gene>
    <name evidence="1" type="ORF">V1477_000125</name>
</gene>
<comment type="caution">
    <text evidence="1">The sequence shown here is derived from an EMBL/GenBank/DDBJ whole genome shotgun (WGS) entry which is preliminary data.</text>
</comment>